<feature type="transmembrane region" description="Helical" evidence="1">
    <location>
        <begin position="140"/>
        <end position="159"/>
    </location>
</feature>
<protein>
    <submittedName>
        <fullName evidence="2">Sporulation integral membrane protein YlbJ</fullName>
    </submittedName>
</protein>
<dbReference type="RefSeq" id="WP_156624832.1">
    <property type="nucleotide sequence ID" value="NZ_CACRTO010000005.1"/>
</dbReference>
<keyword evidence="1" id="KW-1133">Transmembrane helix</keyword>
<feature type="transmembrane region" description="Helical" evidence="1">
    <location>
        <begin position="165"/>
        <end position="184"/>
    </location>
</feature>
<feature type="transmembrane region" description="Helical" evidence="1">
    <location>
        <begin position="324"/>
        <end position="344"/>
    </location>
</feature>
<feature type="transmembrane region" description="Helical" evidence="1">
    <location>
        <begin position="6"/>
        <end position="22"/>
    </location>
</feature>
<keyword evidence="1" id="KW-0812">Transmembrane</keyword>
<feature type="transmembrane region" description="Helical" evidence="1">
    <location>
        <begin position="220"/>
        <end position="238"/>
    </location>
</feature>
<feature type="transmembrane region" description="Helical" evidence="1">
    <location>
        <begin position="29"/>
        <end position="52"/>
    </location>
</feature>
<feature type="transmembrane region" description="Helical" evidence="1">
    <location>
        <begin position="58"/>
        <end position="80"/>
    </location>
</feature>
<reference evidence="2" key="1">
    <citation type="submission" date="2019-11" db="EMBL/GenBank/DDBJ databases">
        <authorList>
            <person name="Feng L."/>
        </authorList>
    </citation>
    <scope>NUCLEOTIDE SEQUENCE</scope>
    <source>
        <strain evidence="2">CTertiumLFYP3</strain>
    </source>
</reference>
<feature type="transmembrane region" description="Helical" evidence="1">
    <location>
        <begin position="364"/>
        <end position="384"/>
    </location>
</feature>
<proteinExistence type="predicted"/>
<feature type="transmembrane region" description="Helical" evidence="1">
    <location>
        <begin position="292"/>
        <end position="312"/>
    </location>
</feature>
<accession>A0A6N2Z6R5</accession>
<name>A0A6N2Z6R5_9CLOT</name>
<dbReference type="InterPro" id="IPR014226">
    <property type="entry name" value="Spore_IM_YlbJ"/>
</dbReference>
<organism evidence="2">
    <name type="scientific">Clostridium tertium</name>
    <dbReference type="NCBI Taxonomy" id="1559"/>
    <lineage>
        <taxon>Bacteria</taxon>
        <taxon>Bacillati</taxon>
        <taxon>Bacillota</taxon>
        <taxon>Clostridia</taxon>
        <taxon>Eubacteriales</taxon>
        <taxon>Clostridiaceae</taxon>
        <taxon>Clostridium</taxon>
    </lineage>
</organism>
<keyword evidence="1" id="KW-0472">Membrane</keyword>
<sequence length="394" mass="43845">MFSIYILWLFIFLLIALLLKFLDIKKNYIICFLISIFIILFVINLESSITAAMNGAKLAFKAILPTIFPFTVICNLLICYDGITLYSKILGPLICKPLGLSNNCSFPIVASFICGYPLGAKYASDIYNLGFIHKKEYERLLNIASNAGPIFILGSISVAMLNNVVYGYILLIANYLSIIIIGLITRRGTHYNTMPDKNIKFENKPFGANLKFAIEGAINTTLNISAFVILFSVIISIIKSNTLISAAFLNLSNYSYIASEILYTLLLGSIEFTNGAKIIASTNIVISLKLSLISFILCFSSLSIIAQVASFISKDNPNFKKYIFLKFIQGILGFIITFISSNVILNSITTFNNNYSYNSNIVTYKTFITILIILTTTLIFTIIVKKLKVKLHSS</sequence>
<gene>
    <name evidence="2" type="primary">ylbJ</name>
    <name evidence="2" type="ORF">CTLFYP3_00602</name>
</gene>
<dbReference type="NCBIfam" id="TIGR02871">
    <property type="entry name" value="spore_ylbJ"/>
    <property type="match status" value="1"/>
</dbReference>
<evidence type="ECO:0000313" key="2">
    <source>
        <dbReference type="EMBL" id="VYT75325.1"/>
    </source>
</evidence>
<dbReference type="EMBL" id="CACRTO010000005">
    <property type="protein sequence ID" value="VYT75325.1"/>
    <property type="molecule type" value="Genomic_DNA"/>
</dbReference>
<evidence type="ECO:0000256" key="1">
    <source>
        <dbReference type="SAM" id="Phobius"/>
    </source>
</evidence>
<dbReference type="AlphaFoldDB" id="A0A6N2Z6R5"/>